<dbReference type="EMBL" id="CP015267">
    <property type="protein sequence ID" value="ASL17181.1"/>
    <property type="molecule type" value="Genomic_DNA"/>
</dbReference>
<name>A0A1Y0TDC3_MYCIT</name>
<dbReference type="GO" id="GO:0032784">
    <property type="term" value="P:regulation of DNA-templated transcription elongation"/>
    <property type="evidence" value="ECO:0007669"/>
    <property type="project" value="InterPro"/>
</dbReference>
<dbReference type="GO" id="GO:0070063">
    <property type="term" value="F:RNA polymerase binding"/>
    <property type="evidence" value="ECO:0007669"/>
    <property type="project" value="InterPro"/>
</dbReference>
<keyword evidence="2" id="KW-0251">Elongation factor</keyword>
<dbReference type="KEGG" id="mchi:AN480_22210"/>
<dbReference type="InterPro" id="IPR036953">
    <property type="entry name" value="GreA/GreB_C_sf"/>
</dbReference>
<evidence type="ECO:0000313" key="2">
    <source>
        <dbReference type="EMBL" id="ASL17181.1"/>
    </source>
</evidence>
<accession>A0A1Y0TDC3</accession>
<evidence type="ECO:0000313" key="4">
    <source>
        <dbReference type="Proteomes" id="UP000198286"/>
    </source>
</evidence>
<keyword evidence="5" id="KW-1185">Reference proteome</keyword>
<dbReference type="Proteomes" id="UP000198286">
    <property type="component" value="Chromosome"/>
</dbReference>
<reference evidence="2 4" key="1">
    <citation type="journal article" date="2017" name="Lancet Infect. Dis.">
        <title>Global outbreak of severe Mycobacterium chimaera disease after cardiac surgery: a molecular epidemiological study.</title>
        <authorList>
            <person name="van Ingen J."/>
            <person name="Kohl T."/>
            <person name="Kranzer K."/>
            <person name="Hasse B."/>
            <person name="Keller P."/>
            <person name="Szafranska A."/>
            <person name="Hillemann D."/>
            <person name="Chand M."/>
            <person name="Schreiber P."/>
            <person name="Sommerstein R."/>
            <person name="Berger C."/>
            <person name="Genoni M."/>
            <person name="Ruegg C."/>
            <person name="Troillet N."/>
            <person name="Widmer A.F."/>
            <person name="Becker S.L."/>
            <person name="Herrmann M."/>
            <person name="Eckmanns T."/>
            <person name="Haller S."/>
            <person name="Hoeller C."/>
            <person name="Debast S.B."/>
            <person name="Wolfhagen M.J."/>
            <person name="Hopman J."/>
            <person name="Kluytmans J."/>
            <person name="Langelaar M."/>
            <person name="Notermans D.W."/>
            <person name="ten Oever J."/>
            <person name="van den Barselaar P."/>
            <person name="Vonk A.B.A."/>
            <person name="Vos M.C."/>
            <person name="Ahmed N."/>
            <person name="Brown T."/>
            <person name="Crook D."/>
            <person name="Lamagni T."/>
            <person name="Phin N."/>
            <person name="Smith E.G."/>
            <person name="Zambon M."/>
            <person name="Serr A."/>
            <person name="Goetting T."/>
            <person name="Ebner W."/>
            <person name="Thuermer A."/>
            <person name="Utpatel C."/>
            <person name="Sproer C."/>
            <person name="Bunk B."/>
            <person name="Nubel U."/>
            <person name="Bloemberg G."/>
            <person name="Bottger E."/>
            <person name="Niemann S."/>
            <person name="Wagner D."/>
            <person name="Sax H."/>
        </authorList>
    </citation>
    <scope>NUCLEOTIDE SEQUENCE [LARGE SCALE GENOMIC DNA]</scope>
    <source>
        <strain evidence="2 4">ZUERICH-2</strain>
    </source>
</reference>
<evidence type="ECO:0000259" key="1">
    <source>
        <dbReference type="Pfam" id="PF01272"/>
    </source>
</evidence>
<dbReference type="RefSeq" id="WP_036453794.1">
    <property type="nucleotide sequence ID" value="NZ_CP012885.2"/>
</dbReference>
<feature type="domain" description="Transcription elongation factor GreA/GreB C-terminal" evidence="1">
    <location>
        <begin position="78"/>
        <end position="146"/>
    </location>
</feature>
<dbReference type="STRING" id="222805.AN480_22210"/>
<dbReference type="GO" id="GO:0003746">
    <property type="term" value="F:translation elongation factor activity"/>
    <property type="evidence" value="ECO:0007669"/>
    <property type="project" value="UniProtKB-KW"/>
</dbReference>
<sequence length="165" mass="18003">MTTIQRIRMTPQDYTRLHDELAGLRSRRGAEVPDDLMDYNPNRRARQSVRRARICEIEGLLSHAVVVGEGAAFDPVAEAGMVLTIRYDDTGETETLLLGRPCPEAAGIKAYSMASPLGRAIAGARPGDQRFYAIPGGTGRSVTVLKALPYEMHAAKSLVPQVVLR</sequence>
<gene>
    <name evidence="2" type="ORF">MYCOZU2_04818</name>
    <name evidence="3" type="ORF">QRB35_27190</name>
</gene>
<dbReference type="SUPFAM" id="SSF54534">
    <property type="entry name" value="FKBP-like"/>
    <property type="match status" value="1"/>
</dbReference>
<keyword evidence="2" id="KW-0648">Protein biosynthesis</keyword>
<protein>
    <submittedName>
        <fullName evidence="3">GreA/GreB family elongation factor</fullName>
    </submittedName>
    <submittedName>
        <fullName evidence="2">Transcription elongation factor GreA</fullName>
    </submittedName>
</protein>
<reference evidence="3" key="4">
    <citation type="submission" date="2023-06" db="EMBL/GenBank/DDBJ databases">
        <authorList>
            <person name="Spilker T."/>
        </authorList>
    </citation>
    <scope>NUCLEOTIDE SEQUENCE</scope>
    <source>
        <strain evidence="3">FLAC1071</strain>
    </source>
</reference>
<dbReference type="GO" id="GO:0003677">
    <property type="term" value="F:DNA binding"/>
    <property type="evidence" value="ECO:0007669"/>
    <property type="project" value="InterPro"/>
</dbReference>
<proteinExistence type="predicted"/>
<organism evidence="2 4">
    <name type="scientific">Mycobacterium intracellulare subsp. chimaera</name>
    <dbReference type="NCBI Taxonomy" id="222805"/>
    <lineage>
        <taxon>Bacteria</taxon>
        <taxon>Bacillati</taxon>
        <taxon>Actinomycetota</taxon>
        <taxon>Actinomycetes</taxon>
        <taxon>Mycobacteriales</taxon>
        <taxon>Mycobacteriaceae</taxon>
        <taxon>Mycobacterium</taxon>
        <taxon>Mycobacterium avium complex (MAC)</taxon>
    </lineage>
</organism>
<evidence type="ECO:0000313" key="5">
    <source>
        <dbReference type="Proteomes" id="UP001529272"/>
    </source>
</evidence>
<dbReference type="EMBL" id="JASZZX010000043">
    <property type="protein sequence ID" value="MDM3929668.1"/>
    <property type="molecule type" value="Genomic_DNA"/>
</dbReference>
<dbReference type="InterPro" id="IPR023459">
    <property type="entry name" value="Tscrpt_elong_fac_GreA/B_fam"/>
</dbReference>
<evidence type="ECO:0000313" key="3">
    <source>
        <dbReference type="EMBL" id="MDM3929668.1"/>
    </source>
</evidence>
<dbReference type="Gene3D" id="3.10.50.30">
    <property type="entry name" value="Transcription elongation factor, GreA/GreB, C-terminal domain"/>
    <property type="match status" value="1"/>
</dbReference>
<reference evidence="5" key="3">
    <citation type="submission" date="2023-06" db="EMBL/GenBank/DDBJ databases">
        <title>Itaconate inhibition of nontuberculous mycobacteria.</title>
        <authorList>
            <person name="Spilker T."/>
        </authorList>
    </citation>
    <scope>NUCLEOTIDE SEQUENCE [LARGE SCALE GENOMIC DNA]</scope>
    <source>
        <strain evidence="5">FLAC1071</strain>
    </source>
</reference>
<dbReference type="PIRSF" id="PIRSF006092">
    <property type="entry name" value="GreA_GreB"/>
    <property type="match status" value="1"/>
</dbReference>
<dbReference type="InterPro" id="IPR001437">
    <property type="entry name" value="Tscrpt_elong_fac_GreA/B_C"/>
</dbReference>
<reference evidence="3 5" key="2">
    <citation type="submission" date="2023-06" db="EMBL/GenBank/DDBJ databases">
        <title>Itaconate inhibition of nontuberculous mycobacteria.</title>
        <authorList>
            <person name="Breen P."/>
            <person name="Zimbric M."/>
            <person name="Caverly L."/>
        </authorList>
    </citation>
    <scope>NUCLEOTIDE SEQUENCE [LARGE SCALE GENOMIC DNA]</scope>
    <source>
        <strain evidence="3 5">FLAC1071</strain>
    </source>
</reference>
<dbReference type="Proteomes" id="UP001529272">
    <property type="component" value="Unassembled WGS sequence"/>
</dbReference>
<dbReference type="Pfam" id="PF01272">
    <property type="entry name" value="GreA_GreB"/>
    <property type="match status" value="1"/>
</dbReference>
<dbReference type="AlphaFoldDB" id="A0A1Y0TDC3"/>